<dbReference type="InterPro" id="IPR000719">
    <property type="entry name" value="Prot_kinase_dom"/>
</dbReference>
<proteinExistence type="predicted"/>
<dbReference type="PANTHER" id="PTHR23257:SF963">
    <property type="entry name" value="AT08303P"/>
    <property type="match status" value="1"/>
</dbReference>
<dbReference type="Proteomes" id="UP001595075">
    <property type="component" value="Unassembled WGS sequence"/>
</dbReference>
<dbReference type="InterPro" id="IPR001245">
    <property type="entry name" value="Ser-Thr/Tyr_kinase_cat_dom"/>
</dbReference>
<dbReference type="Gene3D" id="1.10.510.10">
    <property type="entry name" value="Transferase(Phosphotransferase) domain 1"/>
    <property type="match status" value="1"/>
</dbReference>
<feature type="domain" description="Protein kinase" evidence="1">
    <location>
        <begin position="25"/>
        <end position="242"/>
    </location>
</feature>
<dbReference type="SUPFAM" id="SSF56112">
    <property type="entry name" value="Protein kinase-like (PK-like)"/>
    <property type="match status" value="1"/>
</dbReference>
<dbReference type="EMBL" id="JAZHXI010000017">
    <property type="protein sequence ID" value="KAL2062445.1"/>
    <property type="molecule type" value="Genomic_DNA"/>
</dbReference>
<comment type="caution">
    <text evidence="2">The sequence shown here is derived from an EMBL/GenBank/DDBJ whole genome shotgun (WGS) entry which is preliminary data.</text>
</comment>
<keyword evidence="3" id="KW-1185">Reference proteome</keyword>
<dbReference type="InterPro" id="IPR011009">
    <property type="entry name" value="Kinase-like_dom_sf"/>
</dbReference>
<dbReference type="InterPro" id="IPR050167">
    <property type="entry name" value="Ser_Thr_protein_kinase"/>
</dbReference>
<dbReference type="PROSITE" id="PS50011">
    <property type="entry name" value="PROTEIN_KINASE_DOM"/>
    <property type="match status" value="1"/>
</dbReference>
<evidence type="ECO:0000313" key="3">
    <source>
        <dbReference type="Proteomes" id="UP001595075"/>
    </source>
</evidence>
<organism evidence="2 3">
    <name type="scientific">Oculimacula yallundae</name>
    <dbReference type="NCBI Taxonomy" id="86028"/>
    <lineage>
        <taxon>Eukaryota</taxon>
        <taxon>Fungi</taxon>
        <taxon>Dikarya</taxon>
        <taxon>Ascomycota</taxon>
        <taxon>Pezizomycotina</taxon>
        <taxon>Leotiomycetes</taxon>
        <taxon>Helotiales</taxon>
        <taxon>Ploettnerulaceae</taxon>
        <taxon>Oculimacula</taxon>
    </lineage>
</organism>
<gene>
    <name evidence="2" type="ORF">VTL71DRAFT_6711</name>
</gene>
<evidence type="ECO:0000313" key="2">
    <source>
        <dbReference type="EMBL" id="KAL2062445.1"/>
    </source>
</evidence>
<name>A0ABR4BXR2_9HELO</name>
<evidence type="ECO:0000259" key="1">
    <source>
        <dbReference type="PROSITE" id="PS50011"/>
    </source>
</evidence>
<dbReference type="Pfam" id="PF07714">
    <property type="entry name" value="PK_Tyr_Ser-Thr"/>
    <property type="match status" value="1"/>
</dbReference>
<protein>
    <recommendedName>
        <fullName evidence="1">Protein kinase domain-containing protein</fullName>
    </recommendedName>
</protein>
<dbReference type="PANTHER" id="PTHR23257">
    <property type="entry name" value="SERINE-THREONINE PROTEIN KINASE"/>
    <property type="match status" value="1"/>
</dbReference>
<sequence>MQYSVPPSNAEVAYFSLDSPEDEWFQIKDYYPPGVTNIIASSFSCFISHIDENLVLKYPNIESLEINVQARIHSESQLYTILGNHDRVIKFKGVEEAVILLKYATNGSVAHYLRNTETSLTTAQRLTWAKQAAEGMAYIYSMGVPLFDTNASNLLLDQRLNINIPDFQGRHVSPDGSVILDGLSSETVKSCMPRSDPNHANEKMDIFALGSAIHFIMTGHEPFPDLDPNNDNYEAKTSARYE</sequence>
<reference evidence="2 3" key="1">
    <citation type="journal article" date="2024" name="Commun. Biol.">
        <title>Comparative genomic analysis of thermophilic fungi reveals convergent evolutionary adaptations and gene losses.</title>
        <authorList>
            <person name="Steindorff A.S."/>
            <person name="Aguilar-Pontes M.V."/>
            <person name="Robinson A.J."/>
            <person name="Andreopoulos B."/>
            <person name="LaButti K."/>
            <person name="Kuo A."/>
            <person name="Mondo S."/>
            <person name="Riley R."/>
            <person name="Otillar R."/>
            <person name="Haridas S."/>
            <person name="Lipzen A."/>
            <person name="Grimwood J."/>
            <person name="Schmutz J."/>
            <person name="Clum A."/>
            <person name="Reid I.D."/>
            <person name="Moisan M.C."/>
            <person name="Butler G."/>
            <person name="Nguyen T.T.M."/>
            <person name="Dewar K."/>
            <person name="Conant G."/>
            <person name="Drula E."/>
            <person name="Henrissat B."/>
            <person name="Hansel C."/>
            <person name="Singer S."/>
            <person name="Hutchinson M.I."/>
            <person name="de Vries R.P."/>
            <person name="Natvig D.O."/>
            <person name="Powell A.J."/>
            <person name="Tsang A."/>
            <person name="Grigoriev I.V."/>
        </authorList>
    </citation>
    <scope>NUCLEOTIDE SEQUENCE [LARGE SCALE GENOMIC DNA]</scope>
    <source>
        <strain evidence="2 3">CBS 494.80</strain>
    </source>
</reference>
<accession>A0ABR4BXR2</accession>